<accession>A0AC35UAZ8</accession>
<protein>
    <submittedName>
        <fullName evidence="2">DNA helicase</fullName>
    </submittedName>
</protein>
<dbReference type="Proteomes" id="UP000095286">
    <property type="component" value="Unplaced"/>
</dbReference>
<reference evidence="2" key="1">
    <citation type="submission" date="2016-11" db="UniProtKB">
        <authorList>
            <consortium name="WormBaseParasite"/>
        </authorList>
    </citation>
    <scope>IDENTIFICATION</scope>
    <source>
        <strain evidence="2">KR3021</strain>
    </source>
</reference>
<evidence type="ECO:0000313" key="1">
    <source>
        <dbReference type="Proteomes" id="UP000095286"/>
    </source>
</evidence>
<sequence>MEPCQDIMMWNVPVQFPAHLTPYPSQSSIMQKCLFSFERKHNCLIESPTGSGKTMALLSAGVSWLNSYKIKRRQSKKECKVHGCSDQKKSSKVKGEQDESDFFEEDCTEEYDDDDSRTSITSGIPGKENSSYLASLLSNILASGPENNLKKMGSLKKEEVPCTCLGKVTIYYATRTHKQIAQVIKEYKRLPFGYGHDLKHTILGAREHSCINQEVKRDPKGVSAACTEINKKGSVTKCAFKENVMGTNGQFMDVRKRLRESYQMPIWDLEELVKFGEDTKSCPYYASSVQFAKDADIFFCPFSYLVDPIVRENGSANPKNAIIILDEAHNVEDVCRGSSSFEFSEKEIIHSLNDLFEKLKTLDYEIRKAKINSMGELNKQKEYLTGLLTFMKQFLEFFRVFGDEVDKSPEKFGSKGKTYLMKSIMPIFVKCGLSQYTTSLKVWAEFKSIWSNSINAQEEEGSEEGSKAGNSKKTSSTLENAKPFSLTIVCIEKFIFFAKYLMEDTESYRMHFSMEKSKTPYDLFHMDHQHTNRFANQSDFYGDSNSSSLMTTSLITESGDGIMNEINSIAGKEYIPIKSDYIVKMQLWNMDPATSFKDAFAEARSIILASGTLSPIDTFTSELGTPFKSIVQGDQVIPREQIFACAVQSGPSNRPIIATYSEMKSVIPGKPTVLAELGALILDVCQIVPKGVLVFTSSYNTMDSLFEEMSKVKTMSKIKALKLVLKEPRNGKELDQVMSDFKEAVADPKSVSRTCTGAIMFAVFRGKISEGIDFADDLARCVISVGIPFPNYTDEQVVEKKKYNTINKQAKNVLSGDDWYKIQAYRALNQALGRCLRHRNDWGLILLVDKRLADIQRQANHPDKYKISKWVVDNLATFGGYGPFKKGMSDFVQKRLEADAVNDGANH</sequence>
<proteinExistence type="predicted"/>
<name>A0AC35UAZ8_9BILA</name>
<dbReference type="WBParaSite" id="RSKR_0001005200.1">
    <property type="protein sequence ID" value="RSKR_0001005200.1"/>
    <property type="gene ID" value="RSKR_0001005200"/>
</dbReference>
<organism evidence="1 2">
    <name type="scientific">Rhabditophanes sp. KR3021</name>
    <dbReference type="NCBI Taxonomy" id="114890"/>
    <lineage>
        <taxon>Eukaryota</taxon>
        <taxon>Metazoa</taxon>
        <taxon>Ecdysozoa</taxon>
        <taxon>Nematoda</taxon>
        <taxon>Chromadorea</taxon>
        <taxon>Rhabditida</taxon>
        <taxon>Tylenchina</taxon>
        <taxon>Panagrolaimomorpha</taxon>
        <taxon>Strongyloidoidea</taxon>
        <taxon>Alloionematidae</taxon>
        <taxon>Rhabditophanes</taxon>
    </lineage>
</organism>
<evidence type="ECO:0000313" key="2">
    <source>
        <dbReference type="WBParaSite" id="RSKR_0001005200.1"/>
    </source>
</evidence>